<gene>
    <name evidence="8" type="ORF">NEH16_06150</name>
</gene>
<feature type="domain" description="SpaA-like prealbumin fold" evidence="6">
    <location>
        <begin position="371"/>
        <end position="448"/>
    </location>
</feature>
<feature type="domain" description="SpaA-like prealbumin fold" evidence="6">
    <location>
        <begin position="482"/>
        <end position="560"/>
    </location>
</feature>
<comment type="similarity">
    <text evidence="1">Belongs to the serine-aspartate repeat-containing protein (SDr) family.</text>
</comment>
<dbReference type="Pfam" id="PF17802">
    <property type="entry name" value="SpaA"/>
    <property type="match status" value="3"/>
</dbReference>
<feature type="chain" id="PRO_5046761896" evidence="5">
    <location>
        <begin position="44"/>
        <end position="719"/>
    </location>
</feature>
<evidence type="ECO:0000259" key="6">
    <source>
        <dbReference type="Pfam" id="PF17802"/>
    </source>
</evidence>
<evidence type="ECO:0000256" key="2">
    <source>
        <dbReference type="ARBA" id="ARBA00022525"/>
    </source>
</evidence>
<sequence>MKPMPKRLAALRSRARATGAACAVLATVVPVFSLGLGATPAAADTLPGGLGPCVPGDCPDPFPPVNNGDIAGRDDAINIFVGDDFLVRGRAAEAEGRVVVLDDFDQNKDAAAGGLYNLGIVGVGSRVAPPVDSDFLAAGGDVTIADGQTLDTTGGLVDELGTVRYAGTLTGTVTGRTVQDDDATAPYVGLRDELTAASQCYARPDGTTRTPTGTAVNEGYRTLFTGDGTSQLQVFNVDFDLVNPNSPNGSQSIEFAGIPDDATILVNVVGENRVINTTSGSDTLGQYRERLLWNLPDATTASFTGSGQFQGSVLVGEQASMTTVSLPGMNGRFFTTGSLTHTSENAGVEFHAYPFDGDLPDCGGPQPVTGAVSVLKTDAETGNPLAGADFELWRETNDVPGLQTDGADPDTYVSDCTTPANGVCSDTTTVGTYYWRETEAPDGYELPDPNVFGPLVLTEDNADQGVQVEAVNSRTPVPPVTGEVRVRKTDAETGEPLAGADFELWRETNSTPGLQTIGINPDTHVSDCTTPANGVCTTTTIPGTYYWRETAAPDGYELPDPNVFGPLTLTEDNAEDGVQVEAANSEEPTPPVTGSLTLDKTDAKNGEPLPGAVFELWRESNDVPGLQTGGADPDTLADAGCSTDEDGQCTFDDLPLGEYYLREIAVPEGYVLPTDPVSGPYEVTEENSEEGVTVELANDRGEPCKGKDCKDDTHEAARG</sequence>
<protein>
    <submittedName>
        <fullName evidence="8">Choice-of-anchor A family protein</fullName>
    </submittedName>
</protein>
<dbReference type="InterPro" id="IPR026588">
    <property type="entry name" value="Choice_anch_A"/>
</dbReference>
<dbReference type="InterPro" id="IPR013783">
    <property type="entry name" value="Ig-like_fold"/>
</dbReference>
<dbReference type="PANTHER" id="PTHR36108">
    <property type="entry name" value="COLOSSIN-B-RELATED"/>
    <property type="match status" value="1"/>
</dbReference>
<evidence type="ECO:0000313" key="9">
    <source>
        <dbReference type="Proteomes" id="UP001164963"/>
    </source>
</evidence>
<evidence type="ECO:0000313" key="8">
    <source>
        <dbReference type="EMBL" id="UZK53788.1"/>
    </source>
</evidence>
<accession>A0ABY6PNK2</accession>
<keyword evidence="3 5" id="KW-0732">Signal</keyword>
<evidence type="ECO:0000256" key="1">
    <source>
        <dbReference type="ARBA" id="ARBA00007257"/>
    </source>
</evidence>
<feature type="domain" description="SpaA-like prealbumin fold" evidence="6">
    <location>
        <begin position="594"/>
        <end position="677"/>
    </location>
</feature>
<feature type="region of interest" description="Disordered" evidence="4">
    <location>
        <begin position="581"/>
        <end position="605"/>
    </location>
</feature>
<dbReference type="InterPro" id="IPR041033">
    <property type="entry name" value="SpaA_PFL_dom_1"/>
</dbReference>
<feature type="signal peptide" evidence="5">
    <location>
        <begin position="1"/>
        <end position="43"/>
    </location>
</feature>
<keyword evidence="9" id="KW-1185">Reference proteome</keyword>
<evidence type="ECO:0000256" key="4">
    <source>
        <dbReference type="SAM" id="MobiDB-lite"/>
    </source>
</evidence>
<dbReference type="Pfam" id="PF20597">
    <property type="entry name" value="pAdhesive_15"/>
    <property type="match status" value="1"/>
</dbReference>
<name>A0ABY6PNK2_9ACTN</name>
<feature type="domain" description="Choice-of-anchor A" evidence="7">
    <location>
        <begin position="78"/>
        <end position="314"/>
    </location>
</feature>
<evidence type="ECO:0000256" key="3">
    <source>
        <dbReference type="ARBA" id="ARBA00022729"/>
    </source>
</evidence>
<organism evidence="8 9">
    <name type="scientific">Streptomyces drozdowiczii</name>
    <dbReference type="NCBI Taxonomy" id="202862"/>
    <lineage>
        <taxon>Bacteria</taxon>
        <taxon>Bacillati</taxon>
        <taxon>Actinomycetota</taxon>
        <taxon>Actinomycetes</taxon>
        <taxon>Kitasatosporales</taxon>
        <taxon>Streptomycetaceae</taxon>
        <taxon>Streptomyces</taxon>
    </lineage>
</organism>
<proteinExistence type="inferred from homology"/>
<keyword evidence="2" id="KW-0964">Secreted</keyword>
<reference evidence="8" key="1">
    <citation type="journal article" date="2022" name="Front. Microbiol.">
        <title>Mirubactin C rescues the lethal effect of cell wall biosynthesis mutations in Bacillus subtilis.</title>
        <authorList>
            <person name="Kepplinger B."/>
            <person name="Wen X."/>
            <person name="Tyler A.R."/>
            <person name="Kim B.Y."/>
            <person name="Brown J."/>
            <person name="Banks P."/>
            <person name="Dashti Y."/>
            <person name="Mackenzie E.S."/>
            <person name="Wills C."/>
            <person name="Kawai Y."/>
            <person name="Waldron K.J."/>
            <person name="Allenby N.E.E."/>
            <person name="Wu L.J."/>
            <person name="Hall M.J."/>
            <person name="Errington J."/>
        </authorList>
    </citation>
    <scope>NUCLEOTIDE SEQUENCE</scope>
    <source>
        <strain evidence="8">MDA8-470</strain>
    </source>
</reference>
<dbReference type="PANTHER" id="PTHR36108:SF13">
    <property type="entry name" value="COLOSSIN-B-RELATED"/>
    <property type="match status" value="1"/>
</dbReference>
<evidence type="ECO:0000259" key="7">
    <source>
        <dbReference type="Pfam" id="PF20597"/>
    </source>
</evidence>
<feature type="region of interest" description="Disordered" evidence="4">
    <location>
        <begin position="698"/>
        <end position="719"/>
    </location>
</feature>
<dbReference type="Proteomes" id="UP001164963">
    <property type="component" value="Chromosome"/>
</dbReference>
<dbReference type="EMBL" id="CP098740">
    <property type="protein sequence ID" value="UZK53788.1"/>
    <property type="molecule type" value="Genomic_DNA"/>
</dbReference>
<evidence type="ECO:0000256" key="5">
    <source>
        <dbReference type="SAM" id="SignalP"/>
    </source>
</evidence>
<dbReference type="Gene3D" id="2.60.40.10">
    <property type="entry name" value="Immunoglobulins"/>
    <property type="match status" value="3"/>
</dbReference>
<dbReference type="SUPFAM" id="SSF49478">
    <property type="entry name" value="Cna protein B-type domain"/>
    <property type="match status" value="1"/>
</dbReference>
<dbReference type="NCBIfam" id="TIGR04215">
    <property type="entry name" value="choice_anch_A"/>
    <property type="match status" value="1"/>
</dbReference>
<dbReference type="RefSeq" id="WP_265539929.1">
    <property type="nucleotide sequence ID" value="NZ_CP098740.1"/>
</dbReference>